<keyword evidence="3" id="KW-0150">Chloroplast</keyword>
<dbReference type="PANTHER" id="PTHR47926:SF537">
    <property type="entry name" value="PENTACOTRIPEPTIDE-REPEAT REGION OF PRORP DOMAIN-CONTAINING PROTEIN"/>
    <property type="match status" value="1"/>
</dbReference>
<dbReference type="GO" id="GO:0003723">
    <property type="term" value="F:RNA binding"/>
    <property type="evidence" value="ECO:0007669"/>
    <property type="project" value="InterPro"/>
</dbReference>
<feature type="repeat" description="PPR" evidence="7">
    <location>
        <begin position="331"/>
        <end position="365"/>
    </location>
</feature>
<dbReference type="PANTHER" id="PTHR47926">
    <property type="entry name" value="PENTATRICOPEPTIDE REPEAT-CONTAINING PROTEIN"/>
    <property type="match status" value="1"/>
</dbReference>
<protein>
    <submittedName>
        <fullName evidence="9">Putative tetratricopeptide-like helical domain, DYW domain-containing protein</fullName>
    </submittedName>
</protein>
<gene>
    <name evidence="9" type="ORF">RchiOBHm_Chr2g0089161</name>
</gene>
<dbReference type="Gramene" id="PRQ46446">
    <property type="protein sequence ID" value="PRQ46446"/>
    <property type="gene ID" value="RchiOBHm_Chr2g0089161"/>
</dbReference>
<evidence type="ECO:0000313" key="10">
    <source>
        <dbReference type="Proteomes" id="UP000238479"/>
    </source>
</evidence>
<dbReference type="GO" id="GO:0008270">
    <property type="term" value="F:zinc ion binding"/>
    <property type="evidence" value="ECO:0007669"/>
    <property type="project" value="InterPro"/>
</dbReference>
<dbReference type="PROSITE" id="PS51375">
    <property type="entry name" value="PPR"/>
    <property type="match status" value="7"/>
</dbReference>
<dbReference type="FunFam" id="1.25.40.10:FF:000333">
    <property type="entry name" value="Pentatricopeptide repeat-containing protein"/>
    <property type="match status" value="1"/>
</dbReference>
<evidence type="ECO:0000259" key="8">
    <source>
        <dbReference type="Pfam" id="PF14432"/>
    </source>
</evidence>
<dbReference type="EMBL" id="PDCK01000040">
    <property type="protein sequence ID" value="PRQ46446.1"/>
    <property type="molecule type" value="Genomic_DNA"/>
</dbReference>
<dbReference type="FunFam" id="1.25.40.10:FF:001050">
    <property type="entry name" value="Pentatricopeptide repeat-containing protein At2g33760"/>
    <property type="match status" value="1"/>
</dbReference>
<accession>A0A2P6RJ34</accession>
<dbReference type="InterPro" id="IPR046848">
    <property type="entry name" value="E_motif"/>
</dbReference>
<dbReference type="GO" id="GO:0031425">
    <property type="term" value="P:chloroplast RNA processing"/>
    <property type="evidence" value="ECO:0007669"/>
    <property type="project" value="UniProtKB-ARBA"/>
</dbReference>
<evidence type="ECO:0000256" key="3">
    <source>
        <dbReference type="ARBA" id="ARBA00022528"/>
    </source>
</evidence>
<evidence type="ECO:0000256" key="1">
    <source>
        <dbReference type="ARBA" id="ARBA00004229"/>
    </source>
</evidence>
<dbReference type="InterPro" id="IPR046849">
    <property type="entry name" value="E2_motif"/>
</dbReference>
<dbReference type="OrthoDB" id="185373at2759"/>
<dbReference type="InterPro" id="IPR002885">
    <property type="entry name" value="PPR_rpt"/>
</dbReference>
<dbReference type="NCBIfam" id="TIGR00756">
    <property type="entry name" value="PPR"/>
    <property type="match status" value="6"/>
</dbReference>
<dbReference type="Gene3D" id="1.25.40.10">
    <property type="entry name" value="Tetratricopeptide repeat domain"/>
    <property type="match status" value="4"/>
</dbReference>
<feature type="domain" description="DYW" evidence="8">
    <location>
        <begin position="648"/>
        <end position="740"/>
    </location>
</feature>
<dbReference type="InterPro" id="IPR032867">
    <property type="entry name" value="DYW_dom"/>
</dbReference>
<dbReference type="AlphaFoldDB" id="A0A2P6RJ34"/>
<keyword evidence="6" id="KW-0809">Transit peptide</keyword>
<reference evidence="9 10" key="1">
    <citation type="journal article" date="2018" name="Nat. Genet.">
        <title>The Rosa genome provides new insights in the design of modern roses.</title>
        <authorList>
            <person name="Bendahmane M."/>
        </authorList>
    </citation>
    <scope>NUCLEOTIDE SEQUENCE [LARGE SCALE GENOMIC DNA]</scope>
    <source>
        <strain evidence="10">cv. Old Blush</strain>
    </source>
</reference>
<organism evidence="9 10">
    <name type="scientific">Rosa chinensis</name>
    <name type="common">China rose</name>
    <dbReference type="NCBI Taxonomy" id="74649"/>
    <lineage>
        <taxon>Eukaryota</taxon>
        <taxon>Viridiplantae</taxon>
        <taxon>Streptophyta</taxon>
        <taxon>Embryophyta</taxon>
        <taxon>Tracheophyta</taxon>
        <taxon>Spermatophyta</taxon>
        <taxon>Magnoliopsida</taxon>
        <taxon>eudicotyledons</taxon>
        <taxon>Gunneridae</taxon>
        <taxon>Pentapetalae</taxon>
        <taxon>rosids</taxon>
        <taxon>fabids</taxon>
        <taxon>Rosales</taxon>
        <taxon>Rosaceae</taxon>
        <taxon>Rosoideae</taxon>
        <taxon>Rosoideae incertae sedis</taxon>
        <taxon>Rosa</taxon>
    </lineage>
</organism>
<comment type="similarity">
    <text evidence="2">Belongs to the PPR family. PCMP-H subfamily.</text>
</comment>
<dbReference type="InterPro" id="IPR011990">
    <property type="entry name" value="TPR-like_helical_dom_sf"/>
</dbReference>
<dbReference type="Pfam" id="PF14432">
    <property type="entry name" value="DYW_deaminase"/>
    <property type="match status" value="1"/>
</dbReference>
<feature type="repeat" description="PPR" evidence="7">
    <location>
        <begin position="402"/>
        <end position="432"/>
    </location>
</feature>
<dbReference type="FunFam" id="1.25.40.10:FF:000470">
    <property type="entry name" value="Pentatricopeptide repeat-containing protein At5g66520"/>
    <property type="match status" value="1"/>
</dbReference>
<dbReference type="Pfam" id="PF13041">
    <property type="entry name" value="PPR_2"/>
    <property type="match status" value="4"/>
</dbReference>
<dbReference type="InterPro" id="IPR046960">
    <property type="entry name" value="PPR_At4g14850-like_plant"/>
</dbReference>
<dbReference type="Pfam" id="PF20431">
    <property type="entry name" value="E_motif"/>
    <property type="match status" value="1"/>
</dbReference>
<keyword evidence="10" id="KW-1185">Reference proteome</keyword>
<comment type="subcellular location">
    <subcellularLocation>
        <location evidence="1">Plastid</location>
        <location evidence="1">Chloroplast</location>
    </subcellularLocation>
</comment>
<feature type="repeat" description="PPR" evidence="7">
    <location>
        <begin position="433"/>
        <end position="467"/>
    </location>
</feature>
<dbReference type="GO" id="GO:0009507">
    <property type="term" value="C:chloroplast"/>
    <property type="evidence" value="ECO:0007669"/>
    <property type="project" value="UniProtKB-SubCell"/>
</dbReference>
<sequence>MVFSFSSSSSLLTTPPSTLHVLPASDPPYNLLQTHPSLTLLSKCRSIQNLKQVHTHIIKTGLHNTHFAMSKLIEFCAVSQFGDLSYALSVFECVENPNQIIWNTIIRGYSLSLKPLQAVEFYVRMIASGAEPNSYTFPFVLKSCAKAGAAQEGKQVHGHVLKHGVGSDAFVHTSLINMYAKSGELDNARLVFDKSHLRDAVSFTALITGYVSRGCMDDARSLFDEILVRDAVSWNAMISGYAQSGRFEEALALFSDMRKANVVPNESTMLTVLSACAQSGSLELGKWVASWIEDQGLGSNVRLVNALIDMYSKCGALDTARGLFDGMQQRDVISWNVMIGGYTHKSQYKEALALFRLMLRSNAEPNDVTFLGILPACAHLGALDLGKWIHVYIDKKLQCLTNTSLQTSLIDMYAKCGNIEAAKQVFDGMEAKSLASWNAMITGLAMHGKANAALELFSKMADEGFKPDDITFVGVLSACNHGALVDLGRQYFSSMTKDYHISPQLQHYGCMIDLLGRAGLLDEAEALMKTMEMKPDGAVWGSLLGACRTHKRVEMGEYVAKHVFELEPENAGAHVLLSNIYASAGRWDDVARIRTTLNDMGIKKVPGSTSIEVDSVVHEFLVGDKVHPLSEEIYEMLKEMDRLLDMAGFVPDTSEVLYDMDEEWKEGILSHHSEKLAIAFGLISTKPGTTIRIVKNLRVCGNCHSATKLISKIFNREIIARDRNRFHHFRDGSCSCNDNW</sequence>
<keyword evidence="5" id="KW-0677">Repeat</keyword>
<evidence type="ECO:0000256" key="2">
    <source>
        <dbReference type="ARBA" id="ARBA00006643"/>
    </source>
</evidence>
<evidence type="ECO:0000313" key="9">
    <source>
        <dbReference type="EMBL" id="PRQ46446.1"/>
    </source>
</evidence>
<comment type="caution">
    <text evidence="9">The sequence shown here is derived from an EMBL/GenBank/DDBJ whole genome shotgun (WGS) entry which is preliminary data.</text>
</comment>
<dbReference type="OMA" id="DKVHPQS"/>
<proteinExistence type="inferred from homology"/>
<dbReference type="SUPFAM" id="SSF48452">
    <property type="entry name" value="TPR-like"/>
    <property type="match status" value="1"/>
</dbReference>
<keyword evidence="4" id="KW-0934">Plastid</keyword>
<dbReference type="FunFam" id="1.25.40.10:FF:000231">
    <property type="entry name" value="Pentatricopeptide repeat-containing protein chloroplastic"/>
    <property type="match status" value="1"/>
</dbReference>
<dbReference type="Pfam" id="PF01535">
    <property type="entry name" value="PPR"/>
    <property type="match status" value="4"/>
</dbReference>
<name>A0A2P6RJ34_ROSCH</name>
<evidence type="ECO:0000256" key="6">
    <source>
        <dbReference type="ARBA" id="ARBA00022946"/>
    </source>
</evidence>
<dbReference type="Proteomes" id="UP000238479">
    <property type="component" value="Chromosome 2"/>
</dbReference>
<dbReference type="FunFam" id="1.25.40.10:FF:000395">
    <property type="entry name" value="Pentatricopeptide repeat-containing protein chloroplastic"/>
    <property type="match status" value="1"/>
</dbReference>
<dbReference type="Pfam" id="PF20430">
    <property type="entry name" value="Eplus_motif"/>
    <property type="match status" value="1"/>
</dbReference>
<evidence type="ECO:0000256" key="7">
    <source>
        <dbReference type="PROSITE-ProRule" id="PRU00708"/>
    </source>
</evidence>
<dbReference type="GO" id="GO:0009451">
    <property type="term" value="P:RNA modification"/>
    <property type="evidence" value="ECO:0007669"/>
    <property type="project" value="InterPro"/>
</dbReference>
<evidence type="ECO:0000256" key="4">
    <source>
        <dbReference type="ARBA" id="ARBA00022640"/>
    </source>
</evidence>
<evidence type="ECO:0000256" key="5">
    <source>
        <dbReference type="ARBA" id="ARBA00022737"/>
    </source>
</evidence>
<feature type="repeat" description="PPR" evidence="7">
    <location>
        <begin position="300"/>
        <end position="330"/>
    </location>
</feature>
<feature type="repeat" description="PPR" evidence="7">
    <location>
        <begin position="199"/>
        <end position="229"/>
    </location>
</feature>
<feature type="repeat" description="PPR" evidence="7">
    <location>
        <begin position="230"/>
        <end position="264"/>
    </location>
</feature>
<feature type="repeat" description="PPR" evidence="7">
    <location>
        <begin position="98"/>
        <end position="132"/>
    </location>
</feature>